<comment type="catalytic activity">
    <reaction evidence="9">
        <text>D-serine = pyruvate + NH4(+)</text>
        <dbReference type="Rhea" id="RHEA:13977"/>
        <dbReference type="ChEBI" id="CHEBI:15361"/>
        <dbReference type="ChEBI" id="CHEBI:28938"/>
        <dbReference type="ChEBI" id="CHEBI:35247"/>
        <dbReference type="EC" id="4.3.1.18"/>
    </reaction>
    <physiologicalReaction direction="left-to-right" evidence="9">
        <dbReference type="Rhea" id="RHEA:13978"/>
    </physiologicalReaction>
</comment>
<dbReference type="InterPro" id="IPR042208">
    <property type="entry name" value="D-ser_dehydrat-like_sf"/>
</dbReference>
<evidence type="ECO:0000256" key="13">
    <source>
        <dbReference type="ARBA" id="ARBA00075219"/>
    </source>
</evidence>
<keyword evidence="8" id="KW-0456">Lyase</keyword>
<dbReference type="PANTHER" id="PTHR28004:SF2">
    <property type="entry name" value="D-SERINE DEHYDRATASE"/>
    <property type="match status" value="1"/>
</dbReference>
<organism evidence="15 16">
    <name type="scientific">Piedraia hortae CBS 480.64</name>
    <dbReference type="NCBI Taxonomy" id="1314780"/>
    <lineage>
        <taxon>Eukaryota</taxon>
        <taxon>Fungi</taxon>
        <taxon>Dikarya</taxon>
        <taxon>Ascomycota</taxon>
        <taxon>Pezizomycotina</taxon>
        <taxon>Dothideomycetes</taxon>
        <taxon>Dothideomycetidae</taxon>
        <taxon>Capnodiales</taxon>
        <taxon>Piedraiaceae</taxon>
        <taxon>Piedraia</taxon>
    </lineage>
</organism>
<evidence type="ECO:0000256" key="2">
    <source>
        <dbReference type="ARBA" id="ARBA00001947"/>
    </source>
</evidence>
<accession>A0A6A7C404</accession>
<evidence type="ECO:0000259" key="14">
    <source>
        <dbReference type="SMART" id="SM01119"/>
    </source>
</evidence>
<sequence>MSAPFNYPVPSTSALYLEYVGKSLQDVQTPALVLDRAIVQRNCQVMLDACDELQLGFRAHVKTHKTTEVTKLQVGTGPVKLVTSTVSEVENLLPWLMKSKTEGKTVNVLYGLPISRSSIPRLANVASTLGVDTVGVFVDHVTHVEMLDHVDKYSWPGPIPIWVFIDVGYHREGAMVGSKQLADLANKLKFSQRVRVAGFYTHMGNSYSSSNPGEALEYLRDEIEGLEQGALEFLKMVGMHFSKASKIVLSLGATPTATSVQNLFDYHETAGNLRKTISRVQETFDVELHAGVYPLLDMQQLATRARPSHSISEPDSSLLSFSDLGARTLVEVVSVYADRDKKPEALVAAGSLALGREPCKSYPGWGVVSPWPEGLASPHYDPEQSRTGWIVGRISQEHGVLTWEGSMDHMRELKIGDKLLIWPNHACIAGAGFGWYLVVDSKSAKPDKVVDVWVRWRGW</sequence>
<evidence type="ECO:0000313" key="15">
    <source>
        <dbReference type="EMBL" id="KAF2862190.1"/>
    </source>
</evidence>
<protein>
    <recommendedName>
        <fullName evidence="12">D-serine dehydratase</fullName>
        <ecNumber evidence="11">4.3.1.18</ecNumber>
    </recommendedName>
    <alternativeName>
        <fullName evidence="13">D-serine deaminase</fullName>
    </alternativeName>
</protein>
<dbReference type="Gene3D" id="3.20.20.10">
    <property type="entry name" value="Alanine racemase"/>
    <property type="match status" value="1"/>
</dbReference>
<proteinExistence type="inferred from homology"/>
<reference evidence="15" key="1">
    <citation type="journal article" date="2020" name="Stud. Mycol.">
        <title>101 Dothideomycetes genomes: a test case for predicting lifestyles and emergence of pathogens.</title>
        <authorList>
            <person name="Haridas S."/>
            <person name="Albert R."/>
            <person name="Binder M."/>
            <person name="Bloem J."/>
            <person name="Labutti K."/>
            <person name="Salamov A."/>
            <person name="Andreopoulos B."/>
            <person name="Baker S."/>
            <person name="Barry K."/>
            <person name="Bills G."/>
            <person name="Bluhm B."/>
            <person name="Cannon C."/>
            <person name="Castanera R."/>
            <person name="Culley D."/>
            <person name="Daum C."/>
            <person name="Ezra D."/>
            <person name="Gonzalez J."/>
            <person name="Henrissat B."/>
            <person name="Kuo A."/>
            <person name="Liang C."/>
            <person name="Lipzen A."/>
            <person name="Lutzoni F."/>
            <person name="Magnuson J."/>
            <person name="Mondo S."/>
            <person name="Nolan M."/>
            <person name="Ohm R."/>
            <person name="Pangilinan J."/>
            <person name="Park H.-J."/>
            <person name="Ramirez L."/>
            <person name="Alfaro M."/>
            <person name="Sun H."/>
            <person name="Tritt A."/>
            <person name="Yoshinaga Y."/>
            <person name="Zwiers L.-H."/>
            <person name="Turgeon B."/>
            <person name="Goodwin S."/>
            <person name="Spatafora J."/>
            <person name="Crous P."/>
            <person name="Grigoriev I."/>
        </authorList>
    </citation>
    <scope>NUCLEOTIDE SEQUENCE</scope>
    <source>
        <strain evidence="15">CBS 480.64</strain>
    </source>
</reference>
<dbReference type="GO" id="GO:0036088">
    <property type="term" value="P:D-serine catabolic process"/>
    <property type="evidence" value="ECO:0007669"/>
    <property type="project" value="TreeGrafter"/>
</dbReference>
<dbReference type="Pfam" id="PF14031">
    <property type="entry name" value="D-ser_dehydrat"/>
    <property type="match status" value="1"/>
</dbReference>
<evidence type="ECO:0000256" key="4">
    <source>
        <dbReference type="ARBA" id="ARBA00022575"/>
    </source>
</evidence>
<comment type="similarity">
    <text evidence="3">Belongs to the DSD1 family.</text>
</comment>
<evidence type="ECO:0000256" key="6">
    <source>
        <dbReference type="ARBA" id="ARBA00022833"/>
    </source>
</evidence>
<dbReference type="FunFam" id="3.20.20.10:FF:000016">
    <property type="entry name" value="D-serine dehydratase"/>
    <property type="match status" value="1"/>
</dbReference>
<dbReference type="SMART" id="SM01119">
    <property type="entry name" value="D-ser_dehydrat"/>
    <property type="match status" value="1"/>
</dbReference>
<dbReference type="Proteomes" id="UP000799421">
    <property type="component" value="Unassembled WGS sequence"/>
</dbReference>
<evidence type="ECO:0000313" key="16">
    <source>
        <dbReference type="Proteomes" id="UP000799421"/>
    </source>
</evidence>
<evidence type="ECO:0000256" key="12">
    <source>
        <dbReference type="ARBA" id="ARBA00069616"/>
    </source>
</evidence>
<evidence type="ECO:0000256" key="8">
    <source>
        <dbReference type="ARBA" id="ARBA00023239"/>
    </source>
</evidence>
<dbReference type="EMBL" id="MU005967">
    <property type="protein sequence ID" value="KAF2862190.1"/>
    <property type="molecule type" value="Genomic_DNA"/>
</dbReference>
<dbReference type="AlphaFoldDB" id="A0A6A7C404"/>
<keyword evidence="16" id="KW-1185">Reference proteome</keyword>
<evidence type="ECO:0000256" key="9">
    <source>
        <dbReference type="ARBA" id="ARBA00051198"/>
    </source>
</evidence>
<dbReference type="GO" id="GO:0046872">
    <property type="term" value="F:metal ion binding"/>
    <property type="evidence" value="ECO:0007669"/>
    <property type="project" value="UniProtKB-KW"/>
</dbReference>
<name>A0A6A7C404_9PEZI</name>
<dbReference type="GO" id="GO:0009636">
    <property type="term" value="P:response to toxic substance"/>
    <property type="evidence" value="ECO:0007669"/>
    <property type="project" value="UniProtKB-KW"/>
</dbReference>
<gene>
    <name evidence="15" type="ORF">K470DRAFT_269180</name>
</gene>
<evidence type="ECO:0000256" key="11">
    <source>
        <dbReference type="ARBA" id="ARBA00066349"/>
    </source>
</evidence>
<comment type="cofactor">
    <cofactor evidence="1">
        <name>pyridoxal 5'-phosphate</name>
        <dbReference type="ChEBI" id="CHEBI:597326"/>
    </cofactor>
</comment>
<dbReference type="PANTHER" id="PTHR28004">
    <property type="entry name" value="ZGC:162816-RELATED"/>
    <property type="match status" value="1"/>
</dbReference>
<keyword evidence="5" id="KW-0479">Metal-binding</keyword>
<comment type="function">
    <text evidence="10">Catalyzes the conversion of D-serine to pyruvate and ammonia. May play a role in D-serine detoxification.</text>
</comment>
<dbReference type="EC" id="4.3.1.18" evidence="11"/>
<dbReference type="OrthoDB" id="20198at2759"/>
<dbReference type="SUPFAM" id="SSF51419">
    <property type="entry name" value="PLP-binding barrel"/>
    <property type="match status" value="1"/>
</dbReference>
<evidence type="ECO:0000256" key="7">
    <source>
        <dbReference type="ARBA" id="ARBA00022898"/>
    </source>
</evidence>
<dbReference type="Gene3D" id="2.40.37.20">
    <property type="entry name" value="D-serine dehydratase-like domain"/>
    <property type="match status" value="1"/>
</dbReference>
<evidence type="ECO:0000256" key="5">
    <source>
        <dbReference type="ARBA" id="ARBA00022723"/>
    </source>
</evidence>
<dbReference type="InterPro" id="IPR001608">
    <property type="entry name" value="Ala_racemase_N"/>
</dbReference>
<dbReference type="InterPro" id="IPR051466">
    <property type="entry name" value="D-amino_acid_metab_enzyme"/>
</dbReference>
<dbReference type="InterPro" id="IPR029066">
    <property type="entry name" value="PLP-binding_barrel"/>
</dbReference>
<dbReference type="GO" id="GO:0008721">
    <property type="term" value="F:D-serine ammonia-lyase activity"/>
    <property type="evidence" value="ECO:0007669"/>
    <property type="project" value="UniProtKB-EC"/>
</dbReference>
<keyword evidence="6" id="KW-0862">Zinc</keyword>
<dbReference type="InterPro" id="IPR026956">
    <property type="entry name" value="D-ser_dehydrat-like_dom"/>
</dbReference>
<feature type="domain" description="D-serine dehydratase-like" evidence="14">
    <location>
        <begin position="325"/>
        <end position="440"/>
    </location>
</feature>
<keyword evidence="4" id="KW-0216">Detoxification</keyword>
<keyword evidence="7" id="KW-0663">Pyridoxal phosphate</keyword>
<evidence type="ECO:0000256" key="1">
    <source>
        <dbReference type="ARBA" id="ARBA00001933"/>
    </source>
</evidence>
<dbReference type="Pfam" id="PF01168">
    <property type="entry name" value="Ala_racemase_N"/>
    <property type="match status" value="1"/>
</dbReference>
<evidence type="ECO:0000256" key="10">
    <source>
        <dbReference type="ARBA" id="ARBA00055764"/>
    </source>
</evidence>
<evidence type="ECO:0000256" key="3">
    <source>
        <dbReference type="ARBA" id="ARBA00005323"/>
    </source>
</evidence>
<comment type="cofactor">
    <cofactor evidence="2">
        <name>Zn(2+)</name>
        <dbReference type="ChEBI" id="CHEBI:29105"/>
    </cofactor>
</comment>